<sequence>MAQGGVITSIVIPIVAAVIIALLLIIIIAVLCRRRKSKKKAEEKGNQELDTTDEVDVMKEEGDVQDTTIKPIFGSSTGQLHNHSLLMVSDDNEQDGPIQNVDATALVPVQYVSAVRCDSENGQVPVDPRNTLYRRLHVEKKRDLSKRTIALQIVKGLERMQKERTSSEIFSRLSPHWIIVDNTNNVFLRVESQTPHPSEGDQMKASASRNNEDRRWNAPEQETKEGENEVMKENAGSAEMKVTVFRLGLILWEIETEQVPFAEQDAVNASRQIKAGILPLIHNWEDES</sequence>
<proteinExistence type="predicted"/>
<dbReference type="Gene3D" id="1.10.510.10">
    <property type="entry name" value="Transferase(Phosphotransferase) domain 1"/>
    <property type="match status" value="1"/>
</dbReference>
<organism evidence="3 4">
    <name type="scientific">Blattamonas nauphoetae</name>
    <dbReference type="NCBI Taxonomy" id="2049346"/>
    <lineage>
        <taxon>Eukaryota</taxon>
        <taxon>Metamonada</taxon>
        <taxon>Preaxostyla</taxon>
        <taxon>Oxymonadida</taxon>
        <taxon>Blattamonas</taxon>
    </lineage>
</organism>
<comment type="caution">
    <text evidence="3">The sequence shown here is derived from an EMBL/GenBank/DDBJ whole genome shotgun (WGS) entry which is preliminary data.</text>
</comment>
<dbReference type="SUPFAM" id="SSF56112">
    <property type="entry name" value="Protein kinase-like (PK-like)"/>
    <property type="match status" value="1"/>
</dbReference>
<feature type="compositionally biased region" description="Basic and acidic residues" evidence="1">
    <location>
        <begin position="210"/>
        <end position="230"/>
    </location>
</feature>
<reference evidence="3 4" key="1">
    <citation type="journal article" date="2022" name="bioRxiv">
        <title>Genomics of Preaxostyla Flagellates Illuminates Evolutionary Transitions and the Path Towards Mitochondrial Loss.</title>
        <authorList>
            <person name="Novak L.V.F."/>
            <person name="Treitli S.C."/>
            <person name="Pyrih J."/>
            <person name="Halakuc P."/>
            <person name="Pipaliya S.V."/>
            <person name="Vacek V."/>
            <person name="Brzon O."/>
            <person name="Soukal P."/>
            <person name="Eme L."/>
            <person name="Dacks J.B."/>
            <person name="Karnkowska A."/>
            <person name="Elias M."/>
            <person name="Hampl V."/>
        </authorList>
    </citation>
    <scope>NUCLEOTIDE SEQUENCE [LARGE SCALE GENOMIC DNA]</scope>
    <source>
        <strain evidence="3">NAU3</strain>
        <tissue evidence="3">Gut</tissue>
    </source>
</reference>
<name>A0ABQ9WQX2_9EUKA</name>
<evidence type="ECO:0000256" key="2">
    <source>
        <dbReference type="SAM" id="Phobius"/>
    </source>
</evidence>
<evidence type="ECO:0000256" key="1">
    <source>
        <dbReference type="SAM" id="MobiDB-lite"/>
    </source>
</evidence>
<evidence type="ECO:0000313" key="3">
    <source>
        <dbReference type="EMBL" id="KAK2941718.1"/>
    </source>
</evidence>
<dbReference type="Proteomes" id="UP001281761">
    <property type="component" value="Unassembled WGS sequence"/>
</dbReference>
<evidence type="ECO:0000313" key="4">
    <source>
        <dbReference type="Proteomes" id="UP001281761"/>
    </source>
</evidence>
<keyword evidence="2" id="KW-0472">Membrane</keyword>
<dbReference type="EMBL" id="JARBJD010000472">
    <property type="protein sequence ID" value="KAK2941718.1"/>
    <property type="molecule type" value="Genomic_DNA"/>
</dbReference>
<gene>
    <name evidence="3" type="ORF">BLNAU_23380</name>
</gene>
<keyword evidence="2" id="KW-0812">Transmembrane</keyword>
<protein>
    <submittedName>
        <fullName evidence="3">Uncharacterized protein</fullName>
    </submittedName>
</protein>
<dbReference type="InterPro" id="IPR011009">
    <property type="entry name" value="Kinase-like_dom_sf"/>
</dbReference>
<keyword evidence="4" id="KW-1185">Reference proteome</keyword>
<keyword evidence="2" id="KW-1133">Transmembrane helix</keyword>
<feature type="region of interest" description="Disordered" evidence="1">
    <location>
        <begin position="193"/>
        <end position="230"/>
    </location>
</feature>
<feature type="transmembrane region" description="Helical" evidence="2">
    <location>
        <begin position="6"/>
        <end position="31"/>
    </location>
</feature>
<accession>A0ABQ9WQX2</accession>